<dbReference type="GO" id="GO:0046685">
    <property type="term" value="P:response to arsenic-containing substance"/>
    <property type="evidence" value="ECO:0007669"/>
    <property type="project" value="UniProtKB-KW"/>
</dbReference>
<dbReference type="InterPro" id="IPR036390">
    <property type="entry name" value="WH_DNA-bd_sf"/>
</dbReference>
<dbReference type="InterPro" id="IPR023485">
    <property type="entry name" value="Ptyr_pPase"/>
</dbReference>
<gene>
    <name evidence="3" type="ORF">SAMN04488118_1112</name>
</gene>
<dbReference type="SMART" id="SM00226">
    <property type="entry name" value="LMWPc"/>
    <property type="match status" value="1"/>
</dbReference>
<dbReference type="PANTHER" id="PTHR43428:SF1">
    <property type="entry name" value="ARSENATE REDUCTASE"/>
    <property type="match status" value="1"/>
</dbReference>
<dbReference type="InterPro" id="IPR001845">
    <property type="entry name" value="HTH_ArsR_DNA-bd_dom"/>
</dbReference>
<dbReference type="EMBL" id="FMWG01000011">
    <property type="protein sequence ID" value="SCZ70748.1"/>
    <property type="molecule type" value="Genomic_DNA"/>
</dbReference>
<keyword evidence="4" id="KW-1185">Reference proteome</keyword>
<dbReference type="Gene3D" id="1.10.10.10">
    <property type="entry name" value="Winged helix-like DNA-binding domain superfamily/Winged helix DNA-binding domain"/>
    <property type="match status" value="1"/>
</dbReference>
<dbReference type="PROSITE" id="PS50987">
    <property type="entry name" value="HTH_ARSR_2"/>
    <property type="match status" value="1"/>
</dbReference>
<dbReference type="STRING" id="1156985.SAMN04488118_1112"/>
<dbReference type="InterPro" id="IPR011991">
    <property type="entry name" value="ArsR-like_HTH"/>
</dbReference>
<dbReference type="Gene3D" id="3.40.50.2300">
    <property type="match status" value="1"/>
</dbReference>
<dbReference type="Pfam" id="PF01451">
    <property type="entry name" value="LMWPc"/>
    <property type="match status" value="1"/>
</dbReference>
<dbReference type="RefSeq" id="WP_090220411.1">
    <property type="nucleotide sequence ID" value="NZ_FMWG01000011.1"/>
</dbReference>
<keyword evidence="1" id="KW-0059">Arsenical resistance</keyword>
<feature type="domain" description="HTH arsR-type" evidence="2">
    <location>
        <begin position="1"/>
        <end position="94"/>
    </location>
</feature>
<evidence type="ECO:0000313" key="4">
    <source>
        <dbReference type="Proteomes" id="UP000198767"/>
    </source>
</evidence>
<dbReference type="AlphaFoldDB" id="A0A1G5RA72"/>
<dbReference type="GO" id="GO:0003700">
    <property type="term" value="F:DNA-binding transcription factor activity"/>
    <property type="evidence" value="ECO:0007669"/>
    <property type="project" value="InterPro"/>
</dbReference>
<accession>A0A1G5RA72</accession>
<dbReference type="SUPFAM" id="SSF46785">
    <property type="entry name" value="Winged helix' DNA-binding domain"/>
    <property type="match status" value="1"/>
</dbReference>
<dbReference type="CDD" id="cd00090">
    <property type="entry name" value="HTH_ARSR"/>
    <property type="match status" value="1"/>
</dbReference>
<name>A0A1G5RA72_9RHOB</name>
<dbReference type="PANTHER" id="PTHR43428">
    <property type="entry name" value="ARSENATE REDUCTASE"/>
    <property type="match status" value="1"/>
</dbReference>
<dbReference type="OrthoDB" id="9793058at2"/>
<reference evidence="3 4" key="1">
    <citation type="submission" date="2016-10" db="EMBL/GenBank/DDBJ databases">
        <authorList>
            <person name="de Groot N.N."/>
        </authorList>
    </citation>
    <scope>NUCLEOTIDE SEQUENCE [LARGE SCALE GENOMIC DNA]</scope>
    <source>
        <strain evidence="3 4">U95</strain>
    </source>
</reference>
<dbReference type="Proteomes" id="UP000198767">
    <property type="component" value="Unassembled WGS sequence"/>
</dbReference>
<evidence type="ECO:0000313" key="3">
    <source>
        <dbReference type="EMBL" id="SCZ70748.1"/>
    </source>
</evidence>
<dbReference type="Pfam" id="PF12840">
    <property type="entry name" value="HTH_20"/>
    <property type="match status" value="1"/>
</dbReference>
<proteinExistence type="predicted"/>
<dbReference type="CDD" id="cd16345">
    <property type="entry name" value="LMWP_ArsC"/>
    <property type="match status" value="1"/>
</dbReference>
<evidence type="ECO:0000256" key="1">
    <source>
        <dbReference type="ARBA" id="ARBA00022849"/>
    </source>
</evidence>
<protein>
    <submittedName>
        <fullName evidence="3">Transcriptional regulator, ArsR family</fullName>
    </submittedName>
</protein>
<organism evidence="3 4">
    <name type="scientific">Epibacterium ulvae</name>
    <dbReference type="NCBI Taxonomy" id="1156985"/>
    <lineage>
        <taxon>Bacteria</taxon>
        <taxon>Pseudomonadati</taxon>
        <taxon>Pseudomonadota</taxon>
        <taxon>Alphaproteobacteria</taxon>
        <taxon>Rhodobacterales</taxon>
        <taxon>Roseobacteraceae</taxon>
        <taxon>Epibacterium</taxon>
    </lineage>
</organism>
<sequence length="268" mass="29111">MEELIPQRLSALGHTTRLAVFRLLMRRYPDCVPAGDISAALNLRPSTLSSHLSTLVQAGLILQSREGTSVRYTIDLAAVRGTFDVLLFDCCRGRPELCTPDQALAKTSEKLNVLFVCTGNSARSIFAETLLRDAGGDHFHVYSAGTKPFSTLNPHALAQLQAKGHDVSTLKSQHIDDFRGTQAPVMDFVFTVCDNAANQDSPPWTGQPISAHWGIEDPVATTGSDAAISKAFQTAYDTLRTRIHAFAALPLGELDRISLQKAVDELAH</sequence>
<dbReference type="InterPro" id="IPR036388">
    <property type="entry name" value="WH-like_DNA-bd_sf"/>
</dbReference>
<dbReference type="SUPFAM" id="SSF52788">
    <property type="entry name" value="Phosphotyrosine protein phosphatases I"/>
    <property type="match status" value="1"/>
</dbReference>
<dbReference type="InterPro" id="IPR036196">
    <property type="entry name" value="Ptyr_pPase_sf"/>
</dbReference>
<dbReference type="NCBIfam" id="NF033788">
    <property type="entry name" value="HTH_metalloreg"/>
    <property type="match status" value="1"/>
</dbReference>
<dbReference type="PRINTS" id="PR00778">
    <property type="entry name" value="HTHARSR"/>
</dbReference>
<evidence type="ECO:0000259" key="2">
    <source>
        <dbReference type="PROSITE" id="PS50987"/>
    </source>
</evidence>
<dbReference type="SMART" id="SM00418">
    <property type="entry name" value="HTH_ARSR"/>
    <property type="match status" value="1"/>
</dbReference>